<dbReference type="GO" id="GO:0070043">
    <property type="term" value="F:rRNA (guanine-N7-)-methyltransferase activity"/>
    <property type="evidence" value="ECO:0007669"/>
    <property type="project" value="TreeGrafter"/>
</dbReference>
<name>A4XLV3_CALS8</name>
<dbReference type="HOGENOM" id="CLU_032119_3_1_9"/>
<reference evidence="6 7" key="1">
    <citation type="journal article" date="2008" name="Appl. Environ. Microbiol.">
        <title>Hydrogenomics of the extremely thermophilic bacterium Caldicellulosiruptor saccharolyticus.</title>
        <authorList>
            <person name="van de Werken H.J."/>
            <person name="Verhaart M.R."/>
            <person name="VanFossen A.L."/>
            <person name="Willquist K."/>
            <person name="Lewis D.L."/>
            <person name="Nichols J.D."/>
            <person name="Goorissen H.P."/>
            <person name="Mongodin E.F."/>
            <person name="Nelson K.E."/>
            <person name="van Niel E.W."/>
            <person name="Stams A.J."/>
            <person name="Ward D.E."/>
            <person name="de Vos W.M."/>
            <person name="van der Oost J."/>
            <person name="Kelly R.M."/>
            <person name="Kengen S.W."/>
        </authorList>
    </citation>
    <scope>NUCLEOTIDE SEQUENCE [LARGE SCALE GENOMIC DNA]</scope>
    <source>
        <strain evidence="7">ATCC 43494 / DSM 8903 / Tp8T 6331</strain>
    </source>
</reference>
<dbReference type="EMBL" id="CP000679">
    <property type="protein sequence ID" value="ABP67888.1"/>
    <property type="molecule type" value="Genomic_DNA"/>
</dbReference>
<feature type="domain" description="RlmL ferredoxin-like" evidence="5">
    <location>
        <begin position="2"/>
        <end position="57"/>
    </location>
</feature>
<feature type="domain" description="Ribosomal RNA large subunit methyltransferase K/L-like methyltransferase" evidence="3">
    <location>
        <begin position="160"/>
        <end position="362"/>
    </location>
</feature>
<dbReference type="Proteomes" id="UP000000256">
    <property type="component" value="Chromosome"/>
</dbReference>
<dbReference type="Pfam" id="PF02926">
    <property type="entry name" value="THUMP"/>
    <property type="match status" value="1"/>
</dbReference>
<dbReference type="CDD" id="cd11715">
    <property type="entry name" value="THUMP_AdoMetMT"/>
    <property type="match status" value="1"/>
</dbReference>
<dbReference type="PANTHER" id="PTHR47313">
    <property type="entry name" value="RIBOSOMAL RNA LARGE SUBUNIT METHYLTRANSFERASE K/L"/>
    <property type="match status" value="1"/>
</dbReference>
<evidence type="ECO:0000259" key="4">
    <source>
        <dbReference type="Pfam" id="PF02926"/>
    </source>
</evidence>
<dbReference type="GO" id="GO:0003723">
    <property type="term" value="F:RNA binding"/>
    <property type="evidence" value="ECO:0007669"/>
    <property type="project" value="InterPro"/>
</dbReference>
<gene>
    <name evidence="6" type="ordered locus">Csac_2310</name>
</gene>
<proteinExistence type="predicted"/>
<dbReference type="AlphaFoldDB" id="A4XLV3"/>
<evidence type="ECO:0000259" key="5">
    <source>
        <dbReference type="Pfam" id="PF22020"/>
    </source>
</evidence>
<feature type="domain" description="THUMP" evidence="4">
    <location>
        <begin position="66"/>
        <end position="149"/>
    </location>
</feature>
<evidence type="ECO:0000313" key="7">
    <source>
        <dbReference type="Proteomes" id="UP000000256"/>
    </source>
</evidence>
<evidence type="ECO:0000256" key="1">
    <source>
        <dbReference type="ARBA" id="ARBA00022603"/>
    </source>
</evidence>
<dbReference type="SUPFAM" id="SSF53335">
    <property type="entry name" value="S-adenosyl-L-methionine-dependent methyltransferases"/>
    <property type="match status" value="1"/>
</dbReference>
<dbReference type="PANTHER" id="PTHR47313:SF1">
    <property type="entry name" value="RIBOSOMAL RNA LARGE SUBUNIT METHYLTRANSFERASE K_L"/>
    <property type="match status" value="1"/>
</dbReference>
<dbReference type="eggNOG" id="COG0116">
    <property type="taxonomic scope" value="Bacteria"/>
</dbReference>
<dbReference type="Gene3D" id="3.40.50.150">
    <property type="entry name" value="Vaccinia Virus protein VP39"/>
    <property type="match status" value="1"/>
</dbReference>
<dbReference type="Pfam" id="PF22020">
    <property type="entry name" value="RlmL_1st"/>
    <property type="match status" value="1"/>
</dbReference>
<dbReference type="InterPro" id="IPR004114">
    <property type="entry name" value="THUMP_dom"/>
</dbReference>
<dbReference type="PROSITE" id="PS01261">
    <property type="entry name" value="UPF0020"/>
    <property type="match status" value="1"/>
</dbReference>
<dbReference type="KEGG" id="csc:Csac_2310"/>
<dbReference type="InterPro" id="IPR054170">
    <property type="entry name" value="RlmL_1st"/>
</dbReference>
<organism evidence="6 7">
    <name type="scientific">Caldicellulosiruptor saccharolyticus (strain ATCC 43494 / DSM 8903 / Tp8T 6331)</name>
    <dbReference type="NCBI Taxonomy" id="351627"/>
    <lineage>
        <taxon>Bacteria</taxon>
        <taxon>Bacillati</taxon>
        <taxon>Bacillota</taxon>
        <taxon>Bacillota incertae sedis</taxon>
        <taxon>Caldicellulosiruptorales</taxon>
        <taxon>Caldicellulosiruptoraceae</taxon>
        <taxon>Caldicellulosiruptor</taxon>
    </lineage>
</organism>
<dbReference type="Gene3D" id="3.30.2130.30">
    <property type="match status" value="1"/>
</dbReference>
<accession>A4XLV3</accession>
<evidence type="ECO:0000256" key="2">
    <source>
        <dbReference type="ARBA" id="ARBA00022679"/>
    </source>
</evidence>
<keyword evidence="2" id="KW-0808">Transferase</keyword>
<evidence type="ECO:0000259" key="3">
    <source>
        <dbReference type="Pfam" id="PF01170"/>
    </source>
</evidence>
<dbReference type="InterPro" id="IPR029063">
    <property type="entry name" value="SAM-dependent_MTases_sf"/>
</dbReference>
<dbReference type="STRING" id="351627.Csac_2310"/>
<dbReference type="InterPro" id="IPR002052">
    <property type="entry name" value="DNA_methylase_N6_adenine_CS"/>
</dbReference>
<protein>
    <submittedName>
        <fullName evidence="6">RNA methylase</fullName>
    </submittedName>
</protein>
<dbReference type="GO" id="GO:0008990">
    <property type="term" value="F:rRNA (guanine-N2-)-methyltransferase activity"/>
    <property type="evidence" value="ECO:0007669"/>
    <property type="project" value="TreeGrafter"/>
</dbReference>
<keyword evidence="7" id="KW-1185">Reference proteome</keyword>
<dbReference type="InterPro" id="IPR000241">
    <property type="entry name" value="RlmKL-like_Mtase"/>
</dbReference>
<dbReference type="PROSITE" id="PS00092">
    <property type="entry name" value="N6_MTASE"/>
    <property type="match status" value="1"/>
</dbReference>
<keyword evidence="1 6" id="KW-0489">Methyltransferase</keyword>
<dbReference type="InterPro" id="IPR053943">
    <property type="entry name" value="RlmKL-like_Mtase_CS"/>
</dbReference>
<sequence length="370" mass="42510">MELFIATAFGVESVTKEELVRLGYKDLKVENGRIFVQGDIEDIPRLNINLRTANRVFAILKKFKAETFDELFSGIYDFEWQEILPKDANILITGRSEKSKLFSISSCQSITKKAIIEKLKKKYSVSWFEETGNLYKIEIALLNDTAYVLFDTTGESLHKRGYRKLQSLAPLKENIAATLVILSRWRPQQEVLWDPFCGSGTIPIEAAMIAKNIAPGLNRTFLAEQNGFVSQDLWNKARLEVIGKIDYNSKFNILASDIDEKMIYIAKTNAKAAGVEKDIRFFKADGRKIKKSSDKGIIITNPPYGERIDNSDIFNLYRDFGKCLRDFSGWRFFILSGYDKFEKAFGKKADKNRKLYNGKIKTYLYFYIQV</sequence>
<evidence type="ECO:0000313" key="6">
    <source>
        <dbReference type="EMBL" id="ABP67888.1"/>
    </source>
</evidence>
<dbReference type="Pfam" id="PF01170">
    <property type="entry name" value="UPF0020"/>
    <property type="match status" value="1"/>
</dbReference>